<keyword evidence="2" id="KW-1185">Reference proteome</keyword>
<name>A0ABY4GDH7_9BACT</name>
<keyword evidence="1" id="KW-0614">Plasmid</keyword>
<accession>A0ABY4GDH7</accession>
<dbReference type="Proteomes" id="UP000830401">
    <property type="component" value="Plasmid unnamed2"/>
</dbReference>
<evidence type="ECO:0000313" key="1">
    <source>
        <dbReference type="EMBL" id="UOQ68846.1"/>
    </source>
</evidence>
<geneLocation type="plasmid" evidence="1 2">
    <name>unnamed2</name>
</geneLocation>
<reference evidence="1" key="1">
    <citation type="submission" date="2022-04" db="EMBL/GenBank/DDBJ databases">
        <title>Hymenobacter sp. isolated from the air.</title>
        <authorList>
            <person name="Won M."/>
            <person name="Lee C.-M."/>
            <person name="Woen H.-Y."/>
            <person name="Kwon S.-W."/>
        </authorList>
    </citation>
    <scope>NUCLEOTIDE SEQUENCE</scope>
    <source>
        <strain evidence="1">5420S-77</strain>
        <plasmid evidence="1">unnamed2</plasmid>
    </source>
</reference>
<evidence type="ECO:0000313" key="2">
    <source>
        <dbReference type="Proteomes" id="UP000830401"/>
    </source>
</evidence>
<proteinExistence type="predicted"/>
<dbReference type="EMBL" id="CP095063">
    <property type="protein sequence ID" value="UOQ68846.1"/>
    <property type="molecule type" value="Genomic_DNA"/>
</dbReference>
<sequence>MGWRNVIGNMLEAFDKPTAPMGSAEDPFNYAVQANWAPVAGSGNTLADLQQAFPGLPTPEASRVQARADALGRQALHWYYQVRDEQLSEAEAEARIKTAYPELSAANFSVLRARCHIATSK</sequence>
<gene>
    <name evidence="1" type="ORF">MUN86_25605</name>
</gene>
<protein>
    <submittedName>
        <fullName evidence="1">Uncharacterized protein</fullName>
    </submittedName>
</protein>
<organism evidence="1 2">
    <name type="scientific">Hymenobacter volaticus</name>
    <dbReference type="NCBI Taxonomy" id="2932254"/>
    <lineage>
        <taxon>Bacteria</taxon>
        <taxon>Pseudomonadati</taxon>
        <taxon>Bacteroidota</taxon>
        <taxon>Cytophagia</taxon>
        <taxon>Cytophagales</taxon>
        <taxon>Hymenobacteraceae</taxon>
        <taxon>Hymenobacter</taxon>
    </lineage>
</organism>